<evidence type="ECO:0000313" key="3">
    <source>
        <dbReference type="EMBL" id="KAG8069797.1"/>
    </source>
</evidence>
<dbReference type="AlphaFoldDB" id="A0A8J5VGR5"/>
<dbReference type="Pfam" id="PF07802">
    <property type="entry name" value="GCK"/>
    <property type="match status" value="1"/>
</dbReference>
<reference evidence="3" key="1">
    <citation type="journal article" date="2021" name="bioRxiv">
        <title>Whole Genome Assembly and Annotation of Northern Wild Rice, Zizania palustris L., Supports a Whole Genome Duplication in the Zizania Genus.</title>
        <authorList>
            <person name="Haas M."/>
            <person name="Kono T."/>
            <person name="Macchietto M."/>
            <person name="Millas R."/>
            <person name="McGilp L."/>
            <person name="Shao M."/>
            <person name="Duquette J."/>
            <person name="Hirsch C.N."/>
            <person name="Kimball J."/>
        </authorList>
    </citation>
    <scope>NUCLEOTIDE SEQUENCE</scope>
    <source>
        <tissue evidence="3">Fresh leaf tissue</tissue>
    </source>
</reference>
<proteinExistence type="predicted"/>
<feature type="domain" description="GCK" evidence="2">
    <location>
        <begin position="3"/>
        <end position="43"/>
    </location>
</feature>
<evidence type="ECO:0000313" key="4">
    <source>
        <dbReference type="Proteomes" id="UP000729402"/>
    </source>
</evidence>
<dbReference type="EMBL" id="JAAALK010000283">
    <property type="protein sequence ID" value="KAG8069797.1"/>
    <property type="molecule type" value="Genomic_DNA"/>
</dbReference>
<dbReference type="OrthoDB" id="2148418at2759"/>
<reference evidence="3" key="2">
    <citation type="submission" date="2021-02" db="EMBL/GenBank/DDBJ databases">
        <authorList>
            <person name="Kimball J.A."/>
            <person name="Haas M.W."/>
            <person name="Macchietto M."/>
            <person name="Kono T."/>
            <person name="Duquette J."/>
            <person name="Shao M."/>
        </authorList>
    </citation>
    <scope>NUCLEOTIDE SEQUENCE</scope>
    <source>
        <tissue evidence="3">Fresh leaf tissue</tissue>
    </source>
</reference>
<evidence type="ECO:0000259" key="2">
    <source>
        <dbReference type="Pfam" id="PF07802"/>
    </source>
</evidence>
<dbReference type="Proteomes" id="UP000729402">
    <property type="component" value="Unassembled WGS sequence"/>
</dbReference>
<feature type="region of interest" description="Disordered" evidence="1">
    <location>
        <begin position="40"/>
        <end position="69"/>
    </location>
</feature>
<accession>A0A8J5VGR5</accession>
<organism evidence="3 4">
    <name type="scientific">Zizania palustris</name>
    <name type="common">Northern wild rice</name>
    <dbReference type="NCBI Taxonomy" id="103762"/>
    <lineage>
        <taxon>Eukaryota</taxon>
        <taxon>Viridiplantae</taxon>
        <taxon>Streptophyta</taxon>
        <taxon>Embryophyta</taxon>
        <taxon>Tracheophyta</taxon>
        <taxon>Spermatophyta</taxon>
        <taxon>Magnoliopsida</taxon>
        <taxon>Liliopsida</taxon>
        <taxon>Poales</taxon>
        <taxon>Poaceae</taxon>
        <taxon>BOP clade</taxon>
        <taxon>Oryzoideae</taxon>
        <taxon>Oryzeae</taxon>
        <taxon>Zizaniinae</taxon>
        <taxon>Zizania</taxon>
    </lineage>
</organism>
<keyword evidence="4" id="KW-1185">Reference proteome</keyword>
<dbReference type="InterPro" id="IPR012891">
    <property type="entry name" value="GCK_dom"/>
</dbReference>
<comment type="caution">
    <text evidence="3">The sequence shown here is derived from an EMBL/GenBank/DDBJ whole genome shotgun (WGS) entry which is preliminary data.</text>
</comment>
<evidence type="ECO:0000256" key="1">
    <source>
        <dbReference type="SAM" id="MobiDB-lite"/>
    </source>
</evidence>
<protein>
    <recommendedName>
        <fullName evidence="2">GCK domain-containing protein</fullName>
    </recommendedName>
</protein>
<gene>
    <name evidence="3" type="ORF">GUJ93_ZPchr0006g44852</name>
</gene>
<name>A0A8J5VGR5_ZIZPA</name>
<sequence>MLKAEEANGDVDERYYETTTMLRKCMDVHVEYYESILRADTSSQSAQPPAEEGASKNQVVVQEKEDSMA</sequence>